<accession>A0A9Q3GVA1</accession>
<dbReference type="EMBL" id="AVOT02005774">
    <property type="protein sequence ID" value="MBW0479935.1"/>
    <property type="molecule type" value="Genomic_DNA"/>
</dbReference>
<sequence length="218" mass="24337">MPAQHSPPGKNTRSQRNPAVLTPTARVPLDRTTSVHQLRRSRSFSCLLGGYPGMSEGPRARLQEVEDEEGEESVEEEDYGETEFAEALANTPEVPQGSNQPLVSHSDESLLKIMEPMATIMGQLSQAAAPRDNSKSPAFKTPSMKAPDSFYGTQIHKLRGFIKYCQLIFHNDPANFFSDRKTVLYSTSFLTGRAGKWIEPYLSNISNEDPSYLLNNWQ</sequence>
<proteinExistence type="predicted"/>
<organism evidence="2 3">
    <name type="scientific">Austropuccinia psidii MF-1</name>
    <dbReference type="NCBI Taxonomy" id="1389203"/>
    <lineage>
        <taxon>Eukaryota</taxon>
        <taxon>Fungi</taxon>
        <taxon>Dikarya</taxon>
        <taxon>Basidiomycota</taxon>
        <taxon>Pucciniomycotina</taxon>
        <taxon>Pucciniomycetes</taxon>
        <taxon>Pucciniales</taxon>
        <taxon>Sphaerophragmiaceae</taxon>
        <taxon>Austropuccinia</taxon>
    </lineage>
</organism>
<comment type="caution">
    <text evidence="2">The sequence shown here is derived from an EMBL/GenBank/DDBJ whole genome shotgun (WGS) entry which is preliminary data.</text>
</comment>
<reference evidence="2" key="1">
    <citation type="submission" date="2021-03" db="EMBL/GenBank/DDBJ databases">
        <title>Draft genome sequence of rust myrtle Austropuccinia psidii MF-1, a brazilian biotype.</title>
        <authorList>
            <person name="Quecine M.C."/>
            <person name="Pachon D.M.R."/>
            <person name="Bonatelli M.L."/>
            <person name="Correr F.H."/>
            <person name="Franceschini L.M."/>
            <person name="Leite T.F."/>
            <person name="Margarido G.R.A."/>
            <person name="Almeida C.A."/>
            <person name="Ferrarezi J.A."/>
            <person name="Labate C.A."/>
        </authorList>
    </citation>
    <scope>NUCLEOTIDE SEQUENCE</scope>
    <source>
        <strain evidence="2">MF-1</strain>
    </source>
</reference>
<dbReference type="AlphaFoldDB" id="A0A9Q3GVA1"/>
<feature type="region of interest" description="Disordered" evidence="1">
    <location>
        <begin position="49"/>
        <end position="82"/>
    </location>
</feature>
<evidence type="ECO:0000256" key="1">
    <source>
        <dbReference type="SAM" id="MobiDB-lite"/>
    </source>
</evidence>
<evidence type="ECO:0000313" key="2">
    <source>
        <dbReference type="EMBL" id="MBW0479935.1"/>
    </source>
</evidence>
<evidence type="ECO:0008006" key="4">
    <source>
        <dbReference type="Google" id="ProtNLM"/>
    </source>
</evidence>
<protein>
    <recommendedName>
        <fullName evidence="4">DUF4939 domain-containing protein</fullName>
    </recommendedName>
</protein>
<name>A0A9Q3GVA1_9BASI</name>
<keyword evidence="3" id="KW-1185">Reference proteome</keyword>
<feature type="compositionally biased region" description="Acidic residues" evidence="1">
    <location>
        <begin position="65"/>
        <end position="82"/>
    </location>
</feature>
<feature type="region of interest" description="Disordered" evidence="1">
    <location>
        <begin position="1"/>
        <end position="36"/>
    </location>
</feature>
<dbReference type="Proteomes" id="UP000765509">
    <property type="component" value="Unassembled WGS sequence"/>
</dbReference>
<gene>
    <name evidence="2" type="ORF">O181_019650</name>
</gene>
<evidence type="ECO:0000313" key="3">
    <source>
        <dbReference type="Proteomes" id="UP000765509"/>
    </source>
</evidence>
<dbReference type="OrthoDB" id="2514324at2759"/>